<evidence type="ECO:0000256" key="3">
    <source>
        <dbReference type="ARBA" id="ARBA00022643"/>
    </source>
</evidence>
<keyword evidence="9" id="KW-1185">Reference proteome</keyword>
<dbReference type="SUPFAM" id="SSF51395">
    <property type="entry name" value="FMN-linked oxidoreductases"/>
    <property type="match status" value="1"/>
</dbReference>
<evidence type="ECO:0000313" key="9">
    <source>
        <dbReference type="Proteomes" id="UP001201812"/>
    </source>
</evidence>
<evidence type="ECO:0000256" key="4">
    <source>
        <dbReference type="ARBA" id="ARBA00022694"/>
    </source>
</evidence>
<dbReference type="Proteomes" id="UP001201812">
    <property type="component" value="Unassembled WGS sequence"/>
</dbReference>
<reference evidence="8" key="1">
    <citation type="submission" date="2022-01" db="EMBL/GenBank/DDBJ databases">
        <title>Genome Sequence Resource for Two Populations of Ditylenchus destructor, the Migratory Endoparasitic Phytonematode.</title>
        <authorList>
            <person name="Zhang H."/>
            <person name="Lin R."/>
            <person name="Xie B."/>
        </authorList>
    </citation>
    <scope>NUCLEOTIDE SEQUENCE</scope>
    <source>
        <strain evidence="8">BazhouSP</strain>
    </source>
</reference>
<proteinExistence type="predicted"/>
<dbReference type="PROSITE" id="PS01136">
    <property type="entry name" value="UPF0034"/>
    <property type="match status" value="1"/>
</dbReference>
<dbReference type="CDD" id="cd02801">
    <property type="entry name" value="DUS_like_FMN"/>
    <property type="match status" value="1"/>
</dbReference>
<name>A0AAD4RC99_9BILA</name>
<evidence type="ECO:0000256" key="1">
    <source>
        <dbReference type="ARBA" id="ARBA00001917"/>
    </source>
</evidence>
<organism evidence="8 9">
    <name type="scientific">Ditylenchus destructor</name>
    <dbReference type="NCBI Taxonomy" id="166010"/>
    <lineage>
        <taxon>Eukaryota</taxon>
        <taxon>Metazoa</taxon>
        <taxon>Ecdysozoa</taxon>
        <taxon>Nematoda</taxon>
        <taxon>Chromadorea</taxon>
        <taxon>Rhabditida</taxon>
        <taxon>Tylenchina</taxon>
        <taxon>Tylenchomorpha</taxon>
        <taxon>Sphaerularioidea</taxon>
        <taxon>Anguinidae</taxon>
        <taxon>Anguininae</taxon>
        <taxon>Ditylenchus</taxon>
    </lineage>
</organism>
<dbReference type="AlphaFoldDB" id="A0AAD4RC99"/>
<dbReference type="InterPro" id="IPR013785">
    <property type="entry name" value="Aldolase_TIM"/>
</dbReference>
<keyword evidence="4" id="KW-0819">tRNA processing</keyword>
<sequence>MTVSKNERESACDDLPGPSQDEESKDHRISHERRRIIRFKSDDCKEMDLGSLLFICAPMVRYSKYPFRQLVYSYGCDLAYTPMIYAHCFLASQKSRDVEFPSGDVDNPIVQFAANKPEDFASAAELVFGRSRGIDLNCGCPKHDVRKDGFGSKLLDDPELIWDIVRHTRARISDPNFTVSTKIRIQYPIRKTVDLCQKLEHAGVSHIAIHGRTKDMRDHEKPDFDAIAAIKAAVGIPVYANGGCKSYDDALEIAQKTKVDGIMAANGILANPAMFGGHIRTPSICIEDWLNLADTSNIPFDPFHRHLMFMLRPLLPKQKRIVFNDLKSINEDKEFLLPYLYSCS</sequence>
<protein>
    <submittedName>
        <fullName evidence="8">Dihydrouridine synthase (Dus) domain-containing protein</fullName>
    </submittedName>
</protein>
<comment type="caution">
    <text evidence="8">The sequence shown here is derived from an EMBL/GenBank/DDBJ whole genome shotgun (WGS) entry which is preliminary data.</text>
</comment>
<evidence type="ECO:0000256" key="5">
    <source>
        <dbReference type="ARBA" id="ARBA00023002"/>
    </source>
</evidence>
<evidence type="ECO:0000313" key="8">
    <source>
        <dbReference type="EMBL" id="KAI1725793.1"/>
    </source>
</evidence>
<accession>A0AAD4RC99</accession>
<keyword evidence="3" id="KW-0288">FMN</keyword>
<keyword evidence="5" id="KW-0560">Oxidoreductase</keyword>
<feature type="domain" description="DUS-like FMN-binding" evidence="7">
    <location>
        <begin position="56"/>
        <end position="278"/>
    </location>
</feature>
<dbReference type="PANTHER" id="PTHR11082">
    <property type="entry name" value="TRNA-DIHYDROURIDINE SYNTHASE"/>
    <property type="match status" value="1"/>
</dbReference>
<dbReference type="PANTHER" id="PTHR11082:SF31">
    <property type="entry name" value="TRNA-DIHYDROURIDINE(20A_20B) SYNTHASE [NAD(P)+]-LIKE"/>
    <property type="match status" value="1"/>
</dbReference>
<dbReference type="InterPro" id="IPR018517">
    <property type="entry name" value="tRNA_hU_synthase_CS"/>
</dbReference>
<gene>
    <name evidence="8" type="ORF">DdX_02473</name>
</gene>
<dbReference type="Pfam" id="PF01207">
    <property type="entry name" value="Dus"/>
    <property type="match status" value="1"/>
</dbReference>
<keyword evidence="2" id="KW-0285">Flavoprotein</keyword>
<dbReference type="GO" id="GO:0017150">
    <property type="term" value="F:tRNA dihydrouridine synthase activity"/>
    <property type="evidence" value="ECO:0007669"/>
    <property type="project" value="InterPro"/>
</dbReference>
<dbReference type="EMBL" id="JAKKPZ010000002">
    <property type="protein sequence ID" value="KAI1725793.1"/>
    <property type="molecule type" value="Genomic_DNA"/>
</dbReference>
<comment type="cofactor">
    <cofactor evidence="1">
        <name>FMN</name>
        <dbReference type="ChEBI" id="CHEBI:58210"/>
    </cofactor>
</comment>
<evidence type="ECO:0000256" key="6">
    <source>
        <dbReference type="SAM" id="MobiDB-lite"/>
    </source>
</evidence>
<feature type="compositionally biased region" description="Basic and acidic residues" evidence="6">
    <location>
        <begin position="1"/>
        <end position="11"/>
    </location>
</feature>
<dbReference type="Gene3D" id="3.20.20.70">
    <property type="entry name" value="Aldolase class I"/>
    <property type="match status" value="1"/>
</dbReference>
<evidence type="ECO:0000256" key="2">
    <source>
        <dbReference type="ARBA" id="ARBA00022630"/>
    </source>
</evidence>
<dbReference type="InterPro" id="IPR035587">
    <property type="entry name" value="DUS-like_FMN-bd"/>
</dbReference>
<feature type="region of interest" description="Disordered" evidence="6">
    <location>
        <begin position="1"/>
        <end position="29"/>
    </location>
</feature>
<evidence type="ECO:0000259" key="7">
    <source>
        <dbReference type="Pfam" id="PF01207"/>
    </source>
</evidence>
<dbReference type="GO" id="GO:0050660">
    <property type="term" value="F:flavin adenine dinucleotide binding"/>
    <property type="evidence" value="ECO:0007669"/>
    <property type="project" value="InterPro"/>
</dbReference>